<dbReference type="PANTHER" id="PTHR42682:SF3">
    <property type="entry name" value="FORMATE HYDROGENLYASE SUBUNIT 3-RELATED"/>
    <property type="match status" value="1"/>
</dbReference>
<feature type="transmembrane region" description="Helical" evidence="8">
    <location>
        <begin position="162"/>
        <end position="184"/>
    </location>
</feature>
<keyword evidence="2" id="KW-1003">Cell membrane</keyword>
<dbReference type="InterPro" id="IPR052175">
    <property type="entry name" value="ComplexI-like_HydComp"/>
</dbReference>
<dbReference type="PANTHER" id="PTHR42682">
    <property type="entry name" value="HYDROGENASE-4 COMPONENT F"/>
    <property type="match status" value="1"/>
</dbReference>
<evidence type="ECO:0000256" key="5">
    <source>
        <dbReference type="ARBA" id="ARBA00023002"/>
    </source>
</evidence>
<keyword evidence="11" id="KW-1185">Reference proteome</keyword>
<dbReference type="STRING" id="1385369.N825_03340"/>
<dbReference type="GO" id="GO:0016491">
    <property type="term" value="F:oxidoreductase activity"/>
    <property type="evidence" value="ECO:0007669"/>
    <property type="project" value="UniProtKB-KW"/>
</dbReference>
<name>W9H1H1_9PROT</name>
<feature type="transmembrane region" description="Helical" evidence="8">
    <location>
        <begin position="239"/>
        <end position="256"/>
    </location>
</feature>
<keyword evidence="5" id="KW-0560">Oxidoreductase</keyword>
<keyword evidence="3 7" id="KW-0812">Transmembrane</keyword>
<accession>W9H1H1</accession>
<evidence type="ECO:0000313" key="11">
    <source>
        <dbReference type="Proteomes" id="UP000019486"/>
    </source>
</evidence>
<evidence type="ECO:0000256" key="1">
    <source>
        <dbReference type="ARBA" id="ARBA00004651"/>
    </source>
</evidence>
<keyword evidence="6 8" id="KW-0472">Membrane</keyword>
<protein>
    <submittedName>
        <fullName evidence="10">Oxidoreductase</fullName>
    </submittedName>
</protein>
<evidence type="ECO:0000256" key="8">
    <source>
        <dbReference type="SAM" id="Phobius"/>
    </source>
</evidence>
<sequence length="669" mass="71505">MAFISLCILAMLVLATVGAARPWFSHAHEVVHAGMALTCGAAAVAVLARLAANDSGVETLTLPIGLPWLHANLRLDALSAIFLLAVNLGGCLAAVFGWSYARHDAEPGRVLPVFPLFIAAMNLVLVADDAFVFLAAWEFMSLSSWLLVLATHREDETRRAAYVYLVMASFGTACLLLGFGILAGASGDYGFAAIRAHQLEPVPASFAVLLVLLGAGSKAGLVPLHVWLPLAHPAAPSHISALMSGVMTKVAIYGLMRVLFDLIGQPLWWWGAVLAVIGAVTAVVGVLHALMQDDIKKLLAYSTVENIGVIVIGLGLALVFKASGVPALAALAMTAAMLHVLNHSLFKSILFFSAGSILTATGERDLNQLGGLIHRMPATALFCLIGAAAISSLPPLNGFVAEWMLFQAVLNGPLLEQWELKIGFAVIGALLALSTALAAACFVRFYGIAFLGRARSARAEQAREVDPVMLTAIAVPAVLCLVIGVLPKLAISLIEPVNRLSVGEGMFDAGGHGGWVWLAPASAFGNSYSGFMMFMTILILTILAVYMIHRYASNRVRRSIPWGCGFTDPAPLGQYSASSFAQPIRRVFVSQLFGARDIVDMPAPGETRPARFELELRDPAWDWLFTPVVKLVGWIADKVDHLQFLTIRRYLTLMFLALVTLLVLVAVSQ</sequence>
<proteinExistence type="predicted"/>
<evidence type="ECO:0000256" key="4">
    <source>
        <dbReference type="ARBA" id="ARBA00022989"/>
    </source>
</evidence>
<dbReference type="AlphaFoldDB" id="W9H1H1"/>
<evidence type="ECO:0000259" key="9">
    <source>
        <dbReference type="Pfam" id="PF00361"/>
    </source>
</evidence>
<evidence type="ECO:0000256" key="3">
    <source>
        <dbReference type="ARBA" id="ARBA00022692"/>
    </source>
</evidence>
<feature type="transmembrane region" description="Helical" evidence="8">
    <location>
        <begin position="204"/>
        <end position="227"/>
    </location>
</feature>
<gene>
    <name evidence="10" type="ORF">N825_03340</name>
</gene>
<evidence type="ECO:0000313" key="10">
    <source>
        <dbReference type="EMBL" id="EWY40035.1"/>
    </source>
</evidence>
<evidence type="ECO:0000256" key="2">
    <source>
        <dbReference type="ARBA" id="ARBA00022475"/>
    </source>
</evidence>
<dbReference type="Proteomes" id="UP000019486">
    <property type="component" value="Unassembled WGS sequence"/>
</dbReference>
<reference evidence="10 11" key="1">
    <citation type="submission" date="2013-08" db="EMBL/GenBank/DDBJ databases">
        <title>The genome sequence of Skermanella stibiiresistens.</title>
        <authorList>
            <person name="Zhu W."/>
            <person name="Wang G."/>
        </authorList>
    </citation>
    <scope>NUCLEOTIDE SEQUENCE [LARGE SCALE GENOMIC DNA]</scope>
    <source>
        <strain evidence="10 11">SB22</strain>
    </source>
</reference>
<feature type="transmembrane region" description="Helical" evidence="8">
    <location>
        <begin position="468"/>
        <end position="491"/>
    </location>
</feature>
<feature type="transmembrane region" description="Helical" evidence="8">
    <location>
        <begin position="528"/>
        <end position="548"/>
    </location>
</feature>
<feature type="transmembrane region" description="Helical" evidence="8">
    <location>
        <begin position="133"/>
        <end position="150"/>
    </location>
</feature>
<feature type="transmembrane region" description="Helical" evidence="8">
    <location>
        <begin position="77"/>
        <end position="98"/>
    </location>
</feature>
<dbReference type="InterPro" id="IPR001750">
    <property type="entry name" value="ND/Mrp_TM"/>
</dbReference>
<dbReference type="PATRIC" id="fig|1385369.3.peg.2912"/>
<dbReference type="RefSeq" id="WP_037452797.1">
    <property type="nucleotide sequence ID" value="NZ_AVFL01000009.1"/>
</dbReference>
<dbReference type="Pfam" id="PF00361">
    <property type="entry name" value="Proton_antipo_M"/>
    <property type="match status" value="1"/>
</dbReference>
<feature type="transmembrane region" description="Helical" evidence="8">
    <location>
        <begin position="650"/>
        <end position="668"/>
    </location>
</feature>
<dbReference type="NCBIfam" id="NF005086">
    <property type="entry name" value="PRK06521.1"/>
    <property type="match status" value="1"/>
</dbReference>
<keyword evidence="4 8" id="KW-1133">Transmembrane helix</keyword>
<comment type="subcellular location">
    <subcellularLocation>
        <location evidence="1">Cell membrane</location>
        <topology evidence="1">Multi-pass membrane protein</topology>
    </subcellularLocation>
    <subcellularLocation>
        <location evidence="7">Membrane</location>
        <topology evidence="7">Multi-pass membrane protein</topology>
    </subcellularLocation>
</comment>
<feature type="transmembrane region" description="Helical" evidence="8">
    <location>
        <begin position="298"/>
        <end position="320"/>
    </location>
</feature>
<comment type="caution">
    <text evidence="10">The sequence shown here is derived from an EMBL/GenBank/DDBJ whole genome shotgun (WGS) entry which is preliminary data.</text>
</comment>
<feature type="transmembrane region" description="Helical" evidence="8">
    <location>
        <begin position="110"/>
        <end position="127"/>
    </location>
</feature>
<feature type="transmembrane region" description="Helical" evidence="8">
    <location>
        <begin position="268"/>
        <end position="291"/>
    </location>
</feature>
<evidence type="ECO:0000256" key="7">
    <source>
        <dbReference type="RuleBase" id="RU000320"/>
    </source>
</evidence>
<feature type="transmembrane region" description="Helical" evidence="8">
    <location>
        <begin position="422"/>
        <end position="447"/>
    </location>
</feature>
<feature type="domain" description="NADH:quinone oxidoreductase/Mrp antiporter transmembrane" evidence="9">
    <location>
        <begin position="127"/>
        <end position="412"/>
    </location>
</feature>
<dbReference type="GO" id="GO:0005886">
    <property type="term" value="C:plasma membrane"/>
    <property type="evidence" value="ECO:0007669"/>
    <property type="project" value="UniProtKB-SubCell"/>
</dbReference>
<organism evidence="10 11">
    <name type="scientific">Skermanella stibiiresistens SB22</name>
    <dbReference type="NCBI Taxonomy" id="1385369"/>
    <lineage>
        <taxon>Bacteria</taxon>
        <taxon>Pseudomonadati</taxon>
        <taxon>Pseudomonadota</taxon>
        <taxon>Alphaproteobacteria</taxon>
        <taxon>Rhodospirillales</taxon>
        <taxon>Azospirillaceae</taxon>
        <taxon>Skermanella</taxon>
    </lineage>
</organism>
<evidence type="ECO:0000256" key="6">
    <source>
        <dbReference type="ARBA" id="ARBA00023136"/>
    </source>
</evidence>
<dbReference type="EMBL" id="AVFL01000009">
    <property type="protein sequence ID" value="EWY40035.1"/>
    <property type="molecule type" value="Genomic_DNA"/>
</dbReference>